<proteinExistence type="predicted"/>
<reference evidence="2 4" key="2">
    <citation type="submission" date="2017-03" db="EMBL/GenBank/DDBJ databases">
        <title>wgs assembly of Dolosigranulum pigrum KPL CDC strains.</title>
        <authorList>
            <person name="Brugger S.D."/>
            <person name="Pettigrew M."/>
            <person name="Kong Y."/>
            <person name="Lemon K.P."/>
        </authorList>
    </citation>
    <scope>NUCLEOTIDE SEQUENCE [LARGE SCALE GENOMIC DNA]</scope>
    <source>
        <strain evidence="2 4">KPL1931_CDC4294-98</strain>
    </source>
</reference>
<dbReference type="AlphaFoldDB" id="A0A1S8KLU8"/>
<accession>A0A1S8KLU8</accession>
<dbReference type="RefSeq" id="WP_004636642.1">
    <property type="nucleotide sequence ID" value="NZ_CALFGV010000019.1"/>
</dbReference>
<dbReference type="Proteomes" id="UP000249099">
    <property type="component" value="Unassembled WGS sequence"/>
</dbReference>
<protein>
    <submittedName>
        <fullName evidence="1">Uncharacterized protein</fullName>
    </submittedName>
</protein>
<evidence type="ECO:0000313" key="1">
    <source>
        <dbReference type="EMBL" id="OOL80603.1"/>
    </source>
</evidence>
<gene>
    <name evidence="2" type="ORF">B8A44_03005</name>
    <name evidence="1" type="ORF">BWX42_01305</name>
</gene>
<organism evidence="1 3">
    <name type="scientific">Dolosigranulum pigrum</name>
    <dbReference type="NCBI Taxonomy" id="29394"/>
    <lineage>
        <taxon>Bacteria</taxon>
        <taxon>Bacillati</taxon>
        <taxon>Bacillota</taxon>
        <taxon>Bacilli</taxon>
        <taxon>Lactobacillales</taxon>
        <taxon>Carnobacteriaceae</taxon>
        <taxon>Dolosigranulum</taxon>
    </lineage>
</organism>
<evidence type="ECO:0000313" key="2">
    <source>
        <dbReference type="EMBL" id="RAN64244.1"/>
    </source>
</evidence>
<dbReference type="GeneID" id="42694818"/>
<reference evidence="1 3" key="1">
    <citation type="submission" date="2017-01" db="EMBL/GenBank/DDBJ databases">
        <title>Complete Genome Sequence of Dolosigranulum pigrum isolated from a Patient with interstitial lung disease.</title>
        <authorList>
            <person name="Mukhopadhyay R."/>
            <person name="Joaquin J."/>
            <person name="Hogue R."/>
            <person name="Fitzgerald S."/>
            <person name="Jospin G."/>
            <person name="Eisen J.A."/>
            <person name="Chaturvedi V."/>
        </authorList>
    </citation>
    <scope>NUCLEOTIDE SEQUENCE [LARGE SCALE GENOMIC DNA]</scope>
    <source>
        <strain evidence="1 3">15S00348</strain>
    </source>
</reference>
<dbReference type="EMBL" id="MUYF01000003">
    <property type="protein sequence ID" value="OOL80603.1"/>
    <property type="molecule type" value="Genomic_DNA"/>
</dbReference>
<evidence type="ECO:0000313" key="4">
    <source>
        <dbReference type="Proteomes" id="UP000249099"/>
    </source>
</evidence>
<dbReference type="Proteomes" id="UP000190409">
    <property type="component" value="Unassembled WGS sequence"/>
</dbReference>
<evidence type="ECO:0000313" key="3">
    <source>
        <dbReference type="Proteomes" id="UP000190409"/>
    </source>
</evidence>
<comment type="caution">
    <text evidence="1">The sequence shown here is derived from an EMBL/GenBank/DDBJ whole genome shotgun (WGS) entry which is preliminary data.</text>
</comment>
<name>A0A1S8KLU8_9LACT</name>
<dbReference type="EMBL" id="NAQV01000008">
    <property type="protein sequence ID" value="RAN64244.1"/>
    <property type="molecule type" value="Genomic_DNA"/>
</dbReference>
<sequence length="168" mass="19527">MQLTALCHKYDINPSFIAEWTDYDPADLNQLPPAEIPNQVLALLASETHAPKSQLFLDLLELEQTDHATISVQNDDELLASFKQKANYIHLTVDYARQKEDFLKHFTTEGERTYLEYTFRASAGLWMSFFNLFKGKSAEEKIEQYADSYHIKVIDENGVIIYRWEETI</sequence>